<dbReference type="Proteomes" id="UP001501337">
    <property type="component" value="Unassembled WGS sequence"/>
</dbReference>
<dbReference type="PANTHER" id="PTHR12835:SF5">
    <property type="entry name" value="BIOTIN--PROTEIN LIGASE"/>
    <property type="match status" value="1"/>
</dbReference>
<dbReference type="CDD" id="cd16442">
    <property type="entry name" value="BPL"/>
    <property type="match status" value="1"/>
</dbReference>
<keyword evidence="5" id="KW-1185">Reference proteome</keyword>
<dbReference type="EMBL" id="BAABBO010000025">
    <property type="protein sequence ID" value="GAA3979923.1"/>
    <property type="molecule type" value="Genomic_DNA"/>
</dbReference>
<sequence length="375" mass="40760">MKKELSRLVRLLASGEPVSGRVLGEEIGVSRTSVSKWVSQLGGFGMTVKRKAGVGYCLTDPLQLLQSDTVRKRLGDSAGRIISLDIFDSIASTNTWAMESLRRQLGDSDTIKPIAQDENNGFVVVLAEHQSSGRGRRGRSWVSPYAANINLSLSVRVYKSISDLSGLSLAIGIAIVKVLHAHKFIEARLKWPNDVLIDGRKLAGVLVDAQGEMDGPVDLCIGVGLNVRMQASEVAGLISQPWISLEEAADAKQLVVPERSLLAADLISEISKTVDLFMRHGFAYFQPAWSEFDAFADEVLELSTQLDPDSSRSAEDNRLPISAGLNMGVDEEGRLLMRPLDSEVALAYSGGEISVRRRKTKAEKQNSPADDGLTE</sequence>
<organism evidence="4 5">
    <name type="scientific">Allohahella marinimesophila</name>
    <dbReference type="NCBI Taxonomy" id="1054972"/>
    <lineage>
        <taxon>Bacteria</taxon>
        <taxon>Pseudomonadati</taxon>
        <taxon>Pseudomonadota</taxon>
        <taxon>Gammaproteobacteria</taxon>
        <taxon>Oceanospirillales</taxon>
        <taxon>Hahellaceae</taxon>
        <taxon>Allohahella</taxon>
    </lineage>
</organism>
<dbReference type="Pfam" id="PF03099">
    <property type="entry name" value="BPL_LplA_LipB"/>
    <property type="match status" value="1"/>
</dbReference>
<dbReference type="InterPro" id="IPR045864">
    <property type="entry name" value="aa-tRNA-synth_II/BPL/LPL"/>
</dbReference>
<protein>
    <submittedName>
        <fullName evidence="4">Bifunctional biotin--[acetyl-CoA-carboxylase] ligase/biotin operon repressor BirA</fullName>
    </submittedName>
</protein>
<evidence type="ECO:0000256" key="1">
    <source>
        <dbReference type="ARBA" id="ARBA00022598"/>
    </source>
</evidence>
<dbReference type="SUPFAM" id="SSF55681">
    <property type="entry name" value="Class II aaRS and biotin synthetases"/>
    <property type="match status" value="1"/>
</dbReference>
<evidence type="ECO:0000313" key="5">
    <source>
        <dbReference type="Proteomes" id="UP001501337"/>
    </source>
</evidence>
<dbReference type="Gene3D" id="3.30.930.10">
    <property type="entry name" value="Bira Bifunctional Protein, Domain 2"/>
    <property type="match status" value="1"/>
</dbReference>
<dbReference type="InterPro" id="IPR036388">
    <property type="entry name" value="WH-like_DNA-bd_sf"/>
</dbReference>
<evidence type="ECO:0000259" key="3">
    <source>
        <dbReference type="PROSITE" id="PS51733"/>
    </source>
</evidence>
<dbReference type="InterPro" id="IPR036390">
    <property type="entry name" value="WH_DNA-bd_sf"/>
</dbReference>
<keyword evidence="1 4" id="KW-0436">Ligase</keyword>
<dbReference type="PANTHER" id="PTHR12835">
    <property type="entry name" value="BIOTIN PROTEIN LIGASE"/>
    <property type="match status" value="1"/>
</dbReference>
<dbReference type="RefSeq" id="WP_344809862.1">
    <property type="nucleotide sequence ID" value="NZ_BAABBO010000025.1"/>
</dbReference>
<proteinExistence type="predicted"/>
<dbReference type="InterPro" id="IPR004408">
    <property type="entry name" value="Biotin_CoA_COase_ligase"/>
</dbReference>
<dbReference type="InterPro" id="IPR004143">
    <property type="entry name" value="BPL_LPL_catalytic"/>
</dbReference>
<dbReference type="InterPro" id="IPR013196">
    <property type="entry name" value="HTH_11"/>
</dbReference>
<dbReference type="NCBIfam" id="TIGR00121">
    <property type="entry name" value="birA_ligase"/>
    <property type="match status" value="1"/>
</dbReference>
<dbReference type="GO" id="GO:0016874">
    <property type="term" value="F:ligase activity"/>
    <property type="evidence" value="ECO:0007669"/>
    <property type="project" value="UniProtKB-KW"/>
</dbReference>
<dbReference type="SUPFAM" id="SSF46785">
    <property type="entry name" value="Winged helix' DNA-binding domain"/>
    <property type="match status" value="1"/>
</dbReference>
<evidence type="ECO:0000313" key="4">
    <source>
        <dbReference type="EMBL" id="GAA3979923.1"/>
    </source>
</evidence>
<name>A0ABP7QCT7_9GAMM</name>
<dbReference type="PROSITE" id="PS51733">
    <property type="entry name" value="BPL_LPL_CATALYTIC"/>
    <property type="match status" value="1"/>
</dbReference>
<accession>A0ABP7QCT7</accession>
<reference evidence="5" key="1">
    <citation type="journal article" date="2019" name="Int. J. Syst. Evol. Microbiol.">
        <title>The Global Catalogue of Microorganisms (GCM) 10K type strain sequencing project: providing services to taxonomists for standard genome sequencing and annotation.</title>
        <authorList>
            <consortium name="The Broad Institute Genomics Platform"/>
            <consortium name="The Broad Institute Genome Sequencing Center for Infectious Disease"/>
            <person name="Wu L."/>
            <person name="Ma J."/>
        </authorList>
    </citation>
    <scope>NUCLEOTIDE SEQUENCE [LARGE SCALE GENOMIC DNA]</scope>
    <source>
        <strain evidence="5">JCM 17555</strain>
    </source>
</reference>
<feature type="domain" description="BPL/LPL catalytic" evidence="3">
    <location>
        <begin position="85"/>
        <end position="278"/>
    </location>
</feature>
<gene>
    <name evidence="4" type="primary">birA</name>
    <name evidence="4" type="ORF">GCM10022278_40490</name>
</gene>
<dbReference type="Pfam" id="PF08279">
    <property type="entry name" value="HTH_11"/>
    <property type="match status" value="1"/>
</dbReference>
<dbReference type="Gene3D" id="1.10.10.10">
    <property type="entry name" value="Winged helix-like DNA-binding domain superfamily/Winged helix DNA-binding domain"/>
    <property type="match status" value="1"/>
</dbReference>
<evidence type="ECO:0000256" key="2">
    <source>
        <dbReference type="SAM" id="MobiDB-lite"/>
    </source>
</evidence>
<feature type="region of interest" description="Disordered" evidence="2">
    <location>
        <begin position="356"/>
        <end position="375"/>
    </location>
</feature>
<comment type="caution">
    <text evidence="4">The sequence shown here is derived from an EMBL/GenBank/DDBJ whole genome shotgun (WGS) entry which is preliminary data.</text>
</comment>